<comment type="similarity">
    <text evidence="2 4">Belongs to the GerABKA family.</text>
</comment>
<dbReference type="PIRSF" id="PIRSF005690">
    <property type="entry name" value="GerBA"/>
    <property type="match status" value="1"/>
</dbReference>
<dbReference type="GO" id="GO:0005886">
    <property type="term" value="C:plasma membrane"/>
    <property type="evidence" value="ECO:0007669"/>
    <property type="project" value="UniProtKB-SubCell"/>
</dbReference>
<evidence type="ECO:0000256" key="4">
    <source>
        <dbReference type="PIRNR" id="PIRNR005690"/>
    </source>
</evidence>
<evidence type="ECO:0000256" key="5">
    <source>
        <dbReference type="SAM" id="Phobius"/>
    </source>
</evidence>
<evidence type="ECO:0000313" key="7">
    <source>
        <dbReference type="Proteomes" id="UP000613512"/>
    </source>
</evidence>
<dbReference type="Proteomes" id="UP000613512">
    <property type="component" value="Unassembled WGS sequence"/>
</dbReference>
<protein>
    <submittedName>
        <fullName evidence="6">Spore germination protein</fullName>
    </submittedName>
</protein>
<accession>A0A916RQ11</accession>
<dbReference type="AlphaFoldDB" id="A0A916RQ11"/>
<dbReference type="PANTHER" id="PTHR22550">
    <property type="entry name" value="SPORE GERMINATION PROTEIN"/>
    <property type="match status" value="1"/>
</dbReference>
<dbReference type="InterPro" id="IPR050768">
    <property type="entry name" value="UPF0353/GerABKA_families"/>
</dbReference>
<feature type="transmembrane region" description="Helical" evidence="5">
    <location>
        <begin position="388"/>
        <end position="406"/>
    </location>
</feature>
<dbReference type="InterPro" id="IPR004995">
    <property type="entry name" value="Spore_Ger"/>
</dbReference>
<keyword evidence="3 4" id="KW-0472">Membrane</keyword>
<dbReference type="GO" id="GO:0009847">
    <property type="term" value="P:spore germination"/>
    <property type="evidence" value="ECO:0007669"/>
    <property type="project" value="UniProtKB-UniRule"/>
</dbReference>
<gene>
    <name evidence="6" type="ORF">GCM10008025_04790</name>
</gene>
<feature type="transmembrane region" description="Helical" evidence="5">
    <location>
        <begin position="292"/>
        <end position="316"/>
    </location>
</feature>
<organism evidence="6 7">
    <name type="scientific">Ornithinibacillus halotolerans</name>
    <dbReference type="NCBI Taxonomy" id="1274357"/>
    <lineage>
        <taxon>Bacteria</taxon>
        <taxon>Bacillati</taxon>
        <taxon>Bacillota</taxon>
        <taxon>Bacilli</taxon>
        <taxon>Bacillales</taxon>
        <taxon>Bacillaceae</taxon>
        <taxon>Ornithinibacillus</taxon>
    </lineage>
</organism>
<keyword evidence="5" id="KW-0812">Transmembrane</keyword>
<keyword evidence="5" id="KW-1133">Transmembrane helix</keyword>
<keyword evidence="7" id="KW-1185">Reference proteome</keyword>
<proteinExistence type="inferred from homology"/>
<dbReference type="Pfam" id="PF03323">
    <property type="entry name" value="GerA"/>
    <property type="match status" value="1"/>
</dbReference>
<name>A0A916RQ11_9BACI</name>
<comment type="subcellular location">
    <subcellularLocation>
        <location evidence="4">Cell membrane</location>
    </subcellularLocation>
    <subcellularLocation>
        <location evidence="1">Membrane</location>
        <topology evidence="1">Multi-pass membrane protein</topology>
    </subcellularLocation>
</comment>
<evidence type="ECO:0000313" key="6">
    <source>
        <dbReference type="EMBL" id="GGA64030.1"/>
    </source>
</evidence>
<reference evidence="6" key="1">
    <citation type="journal article" date="2014" name="Int. J. Syst. Evol. Microbiol.">
        <title>Complete genome sequence of Corynebacterium casei LMG S-19264T (=DSM 44701T), isolated from a smear-ripened cheese.</title>
        <authorList>
            <consortium name="US DOE Joint Genome Institute (JGI-PGF)"/>
            <person name="Walter F."/>
            <person name="Albersmeier A."/>
            <person name="Kalinowski J."/>
            <person name="Ruckert C."/>
        </authorList>
    </citation>
    <scope>NUCLEOTIDE SEQUENCE</scope>
    <source>
        <strain evidence="6">CGMCC 1.12408</strain>
    </source>
</reference>
<comment type="caution">
    <text evidence="6">The sequence shown here is derived from an EMBL/GenBank/DDBJ whole genome shotgun (WGS) entry which is preliminary data.</text>
</comment>
<evidence type="ECO:0000256" key="3">
    <source>
        <dbReference type="ARBA" id="ARBA00023136"/>
    </source>
</evidence>
<feature type="transmembrane region" description="Helical" evidence="5">
    <location>
        <begin position="418"/>
        <end position="442"/>
    </location>
</feature>
<dbReference type="PANTHER" id="PTHR22550:SF5">
    <property type="entry name" value="LEUCINE ZIPPER PROTEIN 4"/>
    <property type="match status" value="1"/>
</dbReference>
<evidence type="ECO:0000256" key="1">
    <source>
        <dbReference type="ARBA" id="ARBA00004141"/>
    </source>
</evidence>
<reference evidence="6" key="2">
    <citation type="submission" date="2020-09" db="EMBL/GenBank/DDBJ databases">
        <authorList>
            <person name="Sun Q."/>
            <person name="Zhou Y."/>
        </authorList>
    </citation>
    <scope>NUCLEOTIDE SEQUENCE</scope>
    <source>
        <strain evidence="6">CGMCC 1.12408</strain>
    </source>
</reference>
<evidence type="ECO:0000256" key="2">
    <source>
        <dbReference type="ARBA" id="ARBA00005278"/>
    </source>
</evidence>
<dbReference type="RefSeq" id="WP_229740613.1">
    <property type="nucleotide sequence ID" value="NZ_BMEY01000002.1"/>
</dbReference>
<sequence length="506" mass="56816">MLRRKRWKKKTDKGYETVEKSIVKVFEVASKSSDFITFSPIKDFPLQISYFETLIDKTILQESVLLFLKEKANKIQTLSDVVSIIPLEGITISNEANQVERALLDGSIAIYMTDNKEEILLIELSDSRLGQRETNDTQNEFSVIGPKIGFIEDIRTNLNLIREQINTADLIYEEFTVGTRAKTKVVVAYLEGITNPEYVNTVRQRISDLDIDISFDNTQLEQLIADNSRTPFPLYISTERVDRAVESLVQGQVVMISDKSSYAIIGPATLMEFFSNPEDYYLPSFIASFFKLIRIIGMIFSIFASAFYVAILTYHFEVIPKDLLAPIIFSRANVPFPPVAEALFLEITIDLLREAGARLPSKIGQTLGIVGGIVIGQATVEAALTSTILLILVALAALSSFTTPIYKMSNAVRLLRYPFILIAAIWGGFGIFIGIIILIVHLSRLKSLGVPYLLPLYPYRKGGVGSSFIRPNYPAHSKRSWYLRPLSVIRYSPSTDKDPKEGLNHE</sequence>
<dbReference type="EMBL" id="BMEY01000002">
    <property type="protein sequence ID" value="GGA64030.1"/>
    <property type="molecule type" value="Genomic_DNA"/>
</dbReference>